<feature type="transmembrane region" description="Helical" evidence="5">
    <location>
        <begin position="295"/>
        <end position="321"/>
    </location>
</feature>
<reference evidence="8" key="1">
    <citation type="journal article" date="2017" name="bioRxiv">
        <title>Comparative analysis of the genomes of Stylophora pistillata and Acropora digitifera provides evidence for extensive differences between species of corals.</title>
        <authorList>
            <person name="Voolstra C.R."/>
            <person name="Li Y."/>
            <person name="Liew Y.J."/>
            <person name="Baumgarten S."/>
            <person name="Zoccola D."/>
            <person name="Flot J.-F."/>
            <person name="Tambutte S."/>
            <person name="Allemand D."/>
            <person name="Aranda M."/>
        </authorList>
    </citation>
    <scope>NUCLEOTIDE SEQUENCE [LARGE SCALE GENOMIC DNA]</scope>
</reference>
<dbReference type="GO" id="GO:0006506">
    <property type="term" value="P:GPI anchor biosynthetic process"/>
    <property type="evidence" value="ECO:0007669"/>
    <property type="project" value="InterPro"/>
</dbReference>
<dbReference type="InterPro" id="IPR033308">
    <property type="entry name" value="PGAP5/Cdc1/Ted1"/>
</dbReference>
<evidence type="ECO:0000259" key="6">
    <source>
        <dbReference type="Pfam" id="PF00149"/>
    </source>
</evidence>
<dbReference type="Gene3D" id="3.60.21.10">
    <property type="match status" value="1"/>
</dbReference>
<evidence type="ECO:0000313" key="8">
    <source>
        <dbReference type="Proteomes" id="UP000225706"/>
    </source>
</evidence>
<dbReference type="SUPFAM" id="SSF56300">
    <property type="entry name" value="Metallo-dependent phosphatases"/>
    <property type="match status" value="1"/>
</dbReference>
<evidence type="ECO:0000256" key="5">
    <source>
        <dbReference type="SAM" id="Phobius"/>
    </source>
</evidence>
<protein>
    <submittedName>
        <fullName evidence="7">Metallophosphoesterase 1-like</fullName>
    </submittedName>
</protein>
<sequence length="343" mass="39199">MLKKCLWYWYIFSLTVSLVLLVAVVFVGEFGCFLWAFLTWRIPDKSRDSLNLLLISDSQIPGYKGERGGIQGHITRSDTDWYLFKAFYLALASFSPDAVIHLGDIFDEGSVATDEQYQEYKARHDKIFHIHDRSVKIYVAGDNDIGGEWSDILTEKKTLRFQQHFGPINDVVKLKAFQIVKINSASLLRRKPFKEERKIYNKTVDFINNLSSKLDKEKVSILVGHVPIDEISVKHDVQLRKPDTVQHEFGIFTFTEYVVPTCSYRMGTKMMGAAVAVIGNDGSITYSILPLPRRYSFLLAYLVCLCVSLAIPLPGVMIFVIRMLEKNLMGIKHSPEVMKLKDL</sequence>
<keyword evidence="8" id="KW-1185">Reference proteome</keyword>
<evidence type="ECO:0000256" key="4">
    <source>
        <dbReference type="ARBA" id="ARBA00023136"/>
    </source>
</evidence>
<proteinExistence type="predicted"/>
<evidence type="ECO:0000313" key="7">
    <source>
        <dbReference type="EMBL" id="PFX28472.1"/>
    </source>
</evidence>
<dbReference type="Pfam" id="PF00149">
    <property type="entry name" value="Metallophos"/>
    <property type="match status" value="1"/>
</dbReference>
<dbReference type="EMBL" id="LSMT01000082">
    <property type="protein sequence ID" value="PFX28472.1"/>
    <property type="molecule type" value="Genomic_DNA"/>
</dbReference>
<dbReference type="GO" id="GO:0016020">
    <property type="term" value="C:membrane"/>
    <property type="evidence" value="ECO:0007669"/>
    <property type="project" value="UniProtKB-SubCell"/>
</dbReference>
<keyword evidence="2 5" id="KW-0812">Transmembrane</keyword>
<comment type="subcellular location">
    <subcellularLocation>
        <location evidence="1">Membrane</location>
        <topology evidence="1">Multi-pass membrane protein</topology>
    </subcellularLocation>
</comment>
<dbReference type="AlphaFoldDB" id="A0A2B4SJ22"/>
<dbReference type="PANTHER" id="PTHR13315:SF4">
    <property type="entry name" value="METALLOPHOSPHOESTERASE, ISOFORM E"/>
    <property type="match status" value="1"/>
</dbReference>
<feature type="transmembrane region" description="Helical" evidence="5">
    <location>
        <begin position="6"/>
        <end position="38"/>
    </location>
</feature>
<feature type="domain" description="Calcineurin-like phosphoesterase" evidence="6">
    <location>
        <begin position="53"/>
        <end position="235"/>
    </location>
</feature>
<dbReference type="STRING" id="50429.A0A2B4SJ22"/>
<dbReference type="PANTHER" id="PTHR13315">
    <property type="entry name" value="METALLO PHOSPHOESTERASE RELATED"/>
    <property type="match status" value="1"/>
</dbReference>
<evidence type="ECO:0000256" key="3">
    <source>
        <dbReference type="ARBA" id="ARBA00022989"/>
    </source>
</evidence>
<dbReference type="Proteomes" id="UP000225706">
    <property type="component" value="Unassembled WGS sequence"/>
</dbReference>
<dbReference type="InterPro" id="IPR004843">
    <property type="entry name" value="Calcineurin-like_PHP"/>
</dbReference>
<organism evidence="7 8">
    <name type="scientific">Stylophora pistillata</name>
    <name type="common">Smooth cauliflower coral</name>
    <dbReference type="NCBI Taxonomy" id="50429"/>
    <lineage>
        <taxon>Eukaryota</taxon>
        <taxon>Metazoa</taxon>
        <taxon>Cnidaria</taxon>
        <taxon>Anthozoa</taxon>
        <taxon>Hexacorallia</taxon>
        <taxon>Scleractinia</taxon>
        <taxon>Astrocoeniina</taxon>
        <taxon>Pocilloporidae</taxon>
        <taxon>Stylophora</taxon>
    </lineage>
</organism>
<keyword evidence="4 5" id="KW-0472">Membrane</keyword>
<evidence type="ECO:0000256" key="2">
    <source>
        <dbReference type="ARBA" id="ARBA00022692"/>
    </source>
</evidence>
<gene>
    <name evidence="7" type="ORF">AWC38_SpisGene6764</name>
</gene>
<evidence type="ECO:0000256" key="1">
    <source>
        <dbReference type="ARBA" id="ARBA00004141"/>
    </source>
</evidence>
<accession>A0A2B4SJ22</accession>
<comment type="caution">
    <text evidence="7">The sequence shown here is derived from an EMBL/GenBank/DDBJ whole genome shotgun (WGS) entry which is preliminary data.</text>
</comment>
<dbReference type="OrthoDB" id="5977743at2759"/>
<dbReference type="InterPro" id="IPR029052">
    <property type="entry name" value="Metallo-depent_PP-like"/>
</dbReference>
<dbReference type="GO" id="GO:0016787">
    <property type="term" value="F:hydrolase activity"/>
    <property type="evidence" value="ECO:0007669"/>
    <property type="project" value="InterPro"/>
</dbReference>
<name>A0A2B4SJ22_STYPI</name>
<keyword evidence="3 5" id="KW-1133">Transmembrane helix</keyword>
<dbReference type="GO" id="GO:0005783">
    <property type="term" value="C:endoplasmic reticulum"/>
    <property type="evidence" value="ECO:0007669"/>
    <property type="project" value="TreeGrafter"/>
</dbReference>